<gene>
    <name evidence="1" type="ORF">E9998_07530</name>
</gene>
<sequence length="153" mass="16908">MKPEELHRRHLAALITGDAAETERVRRWFKPLDHATAAMYLRAAVAASLEYRFGPGAGLGAGPIDYDELAAFTAEIRRSSDTAEPPPDHLAIESVVRALYGEPHLLEPLAEHQRAATHHVLLRKQIEARPWLGANPGHLIDRAKTTMTAWVLG</sequence>
<accession>A0A4S8PHY7</accession>
<dbReference type="RefSeq" id="WP_136529086.1">
    <property type="nucleotide sequence ID" value="NZ_STGX01000004.1"/>
</dbReference>
<name>A0A4S8PHY7_9ACTN</name>
<dbReference type="EMBL" id="STGX01000004">
    <property type="protein sequence ID" value="THV30213.1"/>
    <property type="molecule type" value="Genomic_DNA"/>
</dbReference>
<dbReference type="OrthoDB" id="5195367at2"/>
<evidence type="ECO:0000313" key="2">
    <source>
        <dbReference type="Proteomes" id="UP000305792"/>
    </source>
</evidence>
<keyword evidence="2" id="KW-1185">Reference proteome</keyword>
<organism evidence="1 2">
    <name type="scientific">Glycomyces paridis</name>
    <dbReference type="NCBI Taxonomy" id="2126555"/>
    <lineage>
        <taxon>Bacteria</taxon>
        <taxon>Bacillati</taxon>
        <taxon>Actinomycetota</taxon>
        <taxon>Actinomycetes</taxon>
        <taxon>Glycomycetales</taxon>
        <taxon>Glycomycetaceae</taxon>
        <taxon>Glycomyces</taxon>
    </lineage>
</organism>
<dbReference type="AlphaFoldDB" id="A0A4S8PHY7"/>
<reference evidence="1 2" key="1">
    <citation type="journal article" date="2018" name="Int. J. Syst. Evol. Microbiol.">
        <title>Glycomyces paridis sp. nov., isolated from the medicinal plant Paris polyphylla.</title>
        <authorList>
            <person name="Fang X.M."/>
            <person name="Bai J.L."/>
            <person name="Su J."/>
            <person name="Zhao L.L."/>
            <person name="Liu H.Y."/>
            <person name="Ma B.P."/>
            <person name="Zhang Y.Q."/>
            <person name="Yu L.Y."/>
        </authorList>
    </citation>
    <scope>NUCLEOTIDE SEQUENCE [LARGE SCALE GENOMIC DNA]</scope>
    <source>
        <strain evidence="1 2">CPCC 204357</strain>
    </source>
</reference>
<proteinExistence type="predicted"/>
<evidence type="ECO:0000313" key="1">
    <source>
        <dbReference type="EMBL" id="THV30213.1"/>
    </source>
</evidence>
<comment type="caution">
    <text evidence="1">The sequence shown here is derived from an EMBL/GenBank/DDBJ whole genome shotgun (WGS) entry which is preliminary data.</text>
</comment>
<protein>
    <submittedName>
        <fullName evidence="1">Uncharacterized protein</fullName>
    </submittedName>
</protein>
<dbReference type="Proteomes" id="UP000305792">
    <property type="component" value="Unassembled WGS sequence"/>
</dbReference>